<evidence type="ECO:0000313" key="1">
    <source>
        <dbReference type="Proteomes" id="UP000492821"/>
    </source>
</evidence>
<dbReference type="WBParaSite" id="Pan_g3319.t1">
    <property type="protein sequence ID" value="Pan_g3319.t1"/>
    <property type="gene ID" value="Pan_g3319"/>
</dbReference>
<reference evidence="2" key="2">
    <citation type="submission" date="2020-10" db="UniProtKB">
        <authorList>
            <consortium name="WormBaseParasite"/>
        </authorList>
    </citation>
    <scope>IDENTIFICATION</scope>
</reference>
<dbReference type="Proteomes" id="UP000492821">
    <property type="component" value="Unassembled WGS sequence"/>
</dbReference>
<dbReference type="AlphaFoldDB" id="A0A7E4VUE3"/>
<sequence>MLLAELYLKIVTFICSIVAFQIYEALGKVCPKVRRIFIRDATYEANLQDLFQYFPNLKSLNGDCYLSKTWMTEIMTTENHSLMSLSVTYSNETSQFEPFDFNDLLTCLKVQKLGFELSLFVMDKAGRFTKFFTELRKFLNKNLLSVYTKIKVCTRLTVDHHVNRSSPTKWHLR</sequence>
<proteinExistence type="predicted"/>
<keyword evidence="1" id="KW-1185">Reference proteome</keyword>
<accession>A0A7E4VUE3</accession>
<organism evidence="1 2">
    <name type="scientific">Panagrellus redivivus</name>
    <name type="common">Microworm</name>
    <dbReference type="NCBI Taxonomy" id="6233"/>
    <lineage>
        <taxon>Eukaryota</taxon>
        <taxon>Metazoa</taxon>
        <taxon>Ecdysozoa</taxon>
        <taxon>Nematoda</taxon>
        <taxon>Chromadorea</taxon>
        <taxon>Rhabditida</taxon>
        <taxon>Tylenchina</taxon>
        <taxon>Panagrolaimomorpha</taxon>
        <taxon>Panagrolaimoidea</taxon>
        <taxon>Panagrolaimidae</taxon>
        <taxon>Panagrellus</taxon>
    </lineage>
</organism>
<name>A0A7E4VUE3_PANRE</name>
<reference evidence="1" key="1">
    <citation type="journal article" date="2013" name="Genetics">
        <title>The draft genome and transcriptome of Panagrellus redivivus are shaped by the harsh demands of a free-living lifestyle.</title>
        <authorList>
            <person name="Srinivasan J."/>
            <person name="Dillman A.R."/>
            <person name="Macchietto M.G."/>
            <person name="Heikkinen L."/>
            <person name="Lakso M."/>
            <person name="Fracchia K.M."/>
            <person name="Antoshechkin I."/>
            <person name="Mortazavi A."/>
            <person name="Wong G."/>
            <person name="Sternberg P.W."/>
        </authorList>
    </citation>
    <scope>NUCLEOTIDE SEQUENCE [LARGE SCALE GENOMIC DNA]</scope>
    <source>
        <strain evidence="1">MT8872</strain>
    </source>
</reference>
<protein>
    <submittedName>
        <fullName evidence="2">F-box/LRR-repeat protein</fullName>
    </submittedName>
</protein>
<evidence type="ECO:0000313" key="2">
    <source>
        <dbReference type="WBParaSite" id="Pan_g3319.t1"/>
    </source>
</evidence>